<organism evidence="3 4">
    <name type="scientific">Candidatus Sungbacteria bacterium RIFCSPHIGHO2_02_FULL_49_12</name>
    <dbReference type="NCBI Taxonomy" id="1802271"/>
    <lineage>
        <taxon>Bacteria</taxon>
        <taxon>Candidatus Sungiibacteriota</taxon>
    </lineage>
</organism>
<evidence type="ECO:0000256" key="1">
    <source>
        <dbReference type="SAM" id="MobiDB-lite"/>
    </source>
</evidence>
<evidence type="ECO:0008006" key="5">
    <source>
        <dbReference type="Google" id="ProtNLM"/>
    </source>
</evidence>
<protein>
    <recommendedName>
        <fullName evidence="5">2TM domain-containing protein</fullName>
    </recommendedName>
</protein>
<feature type="compositionally biased region" description="Basic and acidic residues" evidence="1">
    <location>
        <begin position="65"/>
        <end position="82"/>
    </location>
</feature>
<feature type="transmembrane region" description="Helical" evidence="2">
    <location>
        <begin position="12"/>
        <end position="34"/>
    </location>
</feature>
<keyword evidence="2" id="KW-0812">Transmembrane</keyword>
<dbReference type="STRING" id="1802271.A3C11_02130"/>
<evidence type="ECO:0000313" key="4">
    <source>
        <dbReference type="Proteomes" id="UP000177362"/>
    </source>
</evidence>
<reference evidence="3 4" key="1">
    <citation type="journal article" date="2016" name="Nat. Commun.">
        <title>Thousands of microbial genomes shed light on interconnected biogeochemical processes in an aquifer system.</title>
        <authorList>
            <person name="Anantharaman K."/>
            <person name="Brown C.T."/>
            <person name="Hug L.A."/>
            <person name="Sharon I."/>
            <person name="Castelle C.J."/>
            <person name="Probst A.J."/>
            <person name="Thomas B.C."/>
            <person name="Singh A."/>
            <person name="Wilkins M.J."/>
            <person name="Karaoz U."/>
            <person name="Brodie E.L."/>
            <person name="Williams K.H."/>
            <person name="Hubbard S.S."/>
            <person name="Banfield J.F."/>
        </authorList>
    </citation>
    <scope>NUCLEOTIDE SEQUENCE [LARGE SCALE GENOMIC DNA]</scope>
</reference>
<dbReference type="AlphaFoldDB" id="A0A1G2KRH7"/>
<keyword evidence="2" id="KW-0472">Membrane</keyword>
<gene>
    <name evidence="3" type="ORF">A3C11_02130</name>
</gene>
<dbReference type="Proteomes" id="UP000177362">
    <property type="component" value="Unassembled WGS sequence"/>
</dbReference>
<evidence type="ECO:0000313" key="3">
    <source>
        <dbReference type="EMBL" id="OHA01071.1"/>
    </source>
</evidence>
<feature type="region of interest" description="Disordered" evidence="1">
    <location>
        <begin position="60"/>
        <end position="82"/>
    </location>
</feature>
<proteinExistence type="predicted"/>
<evidence type="ECO:0000256" key="2">
    <source>
        <dbReference type="SAM" id="Phobius"/>
    </source>
</evidence>
<name>A0A1G2KRH7_9BACT</name>
<comment type="caution">
    <text evidence="3">The sequence shown here is derived from an EMBL/GenBank/DDBJ whole genome shotgun (WGS) entry which is preliminary data.</text>
</comment>
<dbReference type="EMBL" id="MHQJ01000027">
    <property type="protein sequence ID" value="OHA01071.1"/>
    <property type="molecule type" value="Genomic_DNA"/>
</dbReference>
<sequence>MRIRRMTRDRYLWYAGHAMVSAIGVLLIAFFPWARSGDGLLVALILCAPLPILVMGELTGPPPPKWEEEALKEMESEKHKAA</sequence>
<accession>A0A1G2KRH7</accession>
<keyword evidence="2" id="KW-1133">Transmembrane helix</keyword>